<dbReference type="InterPro" id="IPR006084">
    <property type="entry name" value="XPG/Rad2"/>
</dbReference>
<dbReference type="GO" id="GO:0005634">
    <property type="term" value="C:nucleus"/>
    <property type="evidence" value="ECO:0007669"/>
    <property type="project" value="TreeGrafter"/>
</dbReference>
<dbReference type="GO" id="GO:0006281">
    <property type="term" value="P:DNA repair"/>
    <property type="evidence" value="ECO:0007669"/>
    <property type="project" value="UniProtKB-KW"/>
</dbReference>
<reference evidence="19" key="1">
    <citation type="submission" date="2025-08" db="UniProtKB">
        <authorList>
            <consortium name="Ensembl"/>
        </authorList>
    </citation>
    <scope>IDENTIFICATION</scope>
</reference>
<keyword evidence="7" id="KW-0227">DNA damage</keyword>
<evidence type="ECO:0000313" key="19">
    <source>
        <dbReference type="Ensembl" id="ENSCCRP00000091062.2"/>
    </source>
</evidence>
<evidence type="ECO:0000256" key="12">
    <source>
        <dbReference type="ARBA" id="ARBA00023204"/>
    </source>
</evidence>
<keyword evidence="8" id="KW-0378">Hydrolase</keyword>
<dbReference type="GO" id="GO:0000287">
    <property type="term" value="F:magnesium ion binding"/>
    <property type="evidence" value="ECO:0007669"/>
    <property type="project" value="TreeGrafter"/>
</dbReference>
<dbReference type="InterPro" id="IPR006085">
    <property type="entry name" value="XPG_DNA_repair_N"/>
</dbReference>
<dbReference type="GeneTree" id="ENSGT00940000155807"/>
<dbReference type="InterPro" id="IPR006086">
    <property type="entry name" value="XPG-I_dom"/>
</dbReference>
<dbReference type="PANTHER" id="PTHR11081:SF49">
    <property type="entry name" value="FLAP ENDONUCLEASE 1 HOMOLOG-RELATED"/>
    <property type="match status" value="1"/>
</dbReference>
<keyword evidence="2" id="KW-0597">Phosphoprotein</keyword>
<dbReference type="InterPro" id="IPR036279">
    <property type="entry name" value="5-3_exonuclease_C_sf"/>
</dbReference>
<dbReference type="InterPro" id="IPR029060">
    <property type="entry name" value="PIN-like_dom_sf"/>
</dbReference>
<evidence type="ECO:0000256" key="8">
    <source>
        <dbReference type="ARBA" id="ARBA00022801"/>
    </source>
</evidence>
<name>A0A8C1FGJ5_CYPCA</name>
<comment type="function">
    <text evidence="14">Structure-specific nuclease with 5'-flap endonuclease and 5'-3' exonuclease activities involved in DNA replication and repair. During DNA replication, cleaves the 5'-overhanging flap structure that is generated by displacement synthesis when DNA polymerase encounters the 5'-end of a downstream Okazaki fragment. It enters the flap from the 5'-end and then tracks to cleave the flap base, leaving a nick for ligation. Also involved in the long patch base excision repair (LP-BER) pathway, by cleaving within the apurinic/apyrimidinic (AP) site-terminated flap. Acts as a genome stabilization factor that prevents flaps from equilibrating into structures that lead to duplications and deletions. Also possesses 5'-3' exonuclease activity on nicked or gapped double-stranded DNA, and exhibits RNase H activity. Also involved in replication and repair of rDNA and in repairing mitochondrial DNA.</text>
</comment>
<dbReference type="CDD" id="cd09907">
    <property type="entry name" value="H3TH_FEN1-Euk"/>
    <property type="match status" value="1"/>
</dbReference>
<dbReference type="Pfam" id="PF00752">
    <property type="entry name" value="XPG_N"/>
    <property type="match status" value="1"/>
</dbReference>
<dbReference type="PRINTS" id="PR00853">
    <property type="entry name" value="XPGRADSUPER"/>
</dbReference>
<keyword evidence="10" id="KW-0460">Magnesium</keyword>
<evidence type="ECO:0000256" key="13">
    <source>
        <dbReference type="ARBA" id="ARBA00023242"/>
    </source>
</evidence>
<dbReference type="AlphaFoldDB" id="A0A8C1FGJ5"/>
<evidence type="ECO:0000256" key="7">
    <source>
        <dbReference type="ARBA" id="ARBA00022763"/>
    </source>
</evidence>
<feature type="domain" description="XPG-I" evidence="17">
    <location>
        <begin position="158"/>
        <end position="228"/>
    </location>
</feature>
<comment type="similarity">
    <text evidence="15">Belongs to the XPG/RAD2 endonuclease family. FEN1 subfamily.</text>
</comment>
<keyword evidence="6" id="KW-0255">Endonuclease</keyword>
<dbReference type="PANTHER" id="PTHR11081">
    <property type="entry name" value="FLAP ENDONUCLEASE FAMILY MEMBER"/>
    <property type="match status" value="1"/>
</dbReference>
<keyword evidence="20" id="KW-1185">Reference proteome</keyword>
<dbReference type="SUPFAM" id="SSF47807">
    <property type="entry name" value="5' to 3' exonuclease, C-terminal subdomain"/>
    <property type="match status" value="1"/>
</dbReference>
<evidence type="ECO:0000256" key="1">
    <source>
        <dbReference type="ARBA" id="ARBA00001946"/>
    </source>
</evidence>
<dbReference type="Proteomes" id="UP001108240">
    <property type="component" value="Unplaced"/>
</dbReference>
<evidence type="ECO:0000256" key="10">
    <source>
        <dbReference type="ARBA" id="ARBA00022842"/>
    </source>
</evidence>
<proteinExistence type="inferred from homology"/>
<keyword evidence="3" id="KW-0235">DNA replication</keyword>
<evidence type="ECO:0000256" key="3">
    <source>
        <dbReference type="ARBA" id="ARBA00022705"/>
    </source>
</evidence>
<comment type="cofactor">
    <cofactor evidence="1">
        <name>Mg(2+)</name>
        <dbReference type="ChEBI" id="CHEBI:18420"/>
    </cofactor>
</comment>
<dbReference type="Pfam" id="PF00867">
    <property type="entry name" value="XPG_I"/>
    <property type="match status" value="1"/>
</dbReference>
<keyword evidence="12" id="KW-0234">DNA repair</keyword>
<reference evidence="19" key="2">
    <citation type="submission" date="2025-09" db="UniProtKB">
        <authorList>
            <consortium name="Ensembl"/>
        </authorList>
    </citation>
    <scope>IDENTIFICATION</scope>
</reference>
<evidence type="ECO:0000313" key="20">
    <source>
        <dbReference type="Proteomes" id="UP001108240"/>
    </source>
</evidence>
<evidence type="ECO:0000256" key="11">
    <source>
        <dbReference type="ARBA" id="ARBA00023128"/>
    </source>
</evidence>
<evidence type="ECO:0000256" key="9">
    <source>
        <dbReference type="ARBA" id="ARBA00022839"/>
    </source>
</evidence>
<evidence type="ECO:0000256" key="4">
    <source>
        <dbReference type="ARBA" id="ARBA00022722"/>
    </source>
</evidence>
<evidence type="ECO:0000259" key="18">
    <source>
        <dbReference type="SMART" id="SM00485"/>
    </source>
</evidence>
<keyword evidence="4" id="KW-0540">Nuclease</keyword>
<dbReference type="FunFam" id="1.10.150.20:FF:000009">
    <property type="entry name" value="Flap endonuclease 1"/>
    <property type="match status" value="1"/>
</dbReference>
<evidence type="ECO:0000256" key="6">
    <source>
        <dbReference type="ARBA" id="ARBA00022759"/>
    </source>
</evidence>
<keyword evidence="9" id="KW-0269">Exonuclease</keyword>
<keyword evidence="11" id="KW-0496">Mitochondrion</keyword>
<dbReference type="GO" id="GO:0030145">
    <property type="term" value="F:manganese ion binding"/>
    <property type="evidence" value="ECO:0007669"/>
    <property type="project" value="TreeGrafter"/>
</dbReference>
<sequence>MGITKLADLIHFDAPDSKCNKEIGDYSGKIIALDTSIVVNQFRSALPSHLKLSPLTGLFYRTLTFLEHDIKPVFVLEGRPPNQKRAVLEKRAQSTGWNSSQSSSTDSVTYLAVYGTVTGLPVFIQNILNCVPKMNEAFTGVERHGVSNFKQDCQRLLQLMGVPCIKAPGEAEALCAHLVKSGTVHAVASEDMDTLAFGGTVLLRQLNAKRDSEVTEYSLPKLLEALQLTYTQFVDLCILLGCDYCDKIGGLGPSRALKLIKQHHTIEGVMEHVNRKTHPIPPNWQYKDARKLFFETPKIDDPVLAWSEPDEEGLVQFLCKERPLKEERVRGRMKKFRESLFKRRKQREVDEKMGQTRQSRIEEFFRATRRRKAESAAVGASSGRKRPKMK</sequence>
<evidence type="ECO:0000256" key="5">
    <source>
        <dbReference type="ARBA" id="ARBA00022723"/>
    </source>
</evidence>
<feature type="region of interest" description="Disordered" evidence="16">
    <location>
        <begin position="369"/>
        <end position="390"/>
    </location>
</feature>
<dbReference type="Gene3D" id="1.10.150.20">
    <property type="entry name" value="5' to 3' exonuclease, C-terminal subdomain"/>
    <property type="match status" value="1"/>
</dbReference>
<dbReference type="GO" id="GO:0003677">
    <property type="term" value="F:DNA binding"/>
    <property type="evidence" value="ECO:0007669"/>
    <property type="project" value="InterPro"/>
</dbReference>
<evidence type="ECO:0000256" key="16">
    <source>
        <dbReference type="SAM" id="MobiDB-lite"/>
    </source>
</evidence>
<dbReference type="SMART" id="SM00279">
    <property type="entry name" value="HhH2"/>
    <property type="match status" value="1"/>
</dbReference>
<evidence type="ECO:0000256" key="14">
    <source>
        <dbReference type="ARBA" id="ARBA00029382"/>
    </source>
</evidence>
<protein>
    <submittedName>
        <fullName evidence="19">Zgc:110269</fullName>
    </submittedName>
</protein>
<dbReference type="SMART" id="SM00485">
    <property type="entry name" value="XPGN"/>
    <property type="match status" value="1"/>
</dbReference>
<dbReference type="SMART" id="SM00484">
    <property type="entry name" value="XPGI"/>
    <property type="match status" value="1"/>
</dbReference>
<evidence type="ECO:0000256" key="2">
    <source>
        <dbReference type="ARBA" id="ARBA00022553"/>
    </source>
</evidence>
<organism evidence="19 20">
    <name type="scientific">Cyprinus carpio carpio</name>
    <dbReference type="NCBI Taxonomy" id="630221"/>
    <lineage>
        <taxon>Eukaryota</taxon>
        <taxon>Metazoa</taxon>
        <taxon>Chordata</taxon>
        <taxon>Craniata</taxon>
        <taxon>Vertebrata</taxon>
        <taxon>Euteleostomi</taxon>
        <taxon>Actinopterygii</taxon>
        <taxon>Neopterygii</taxon>
        <taxon>Teleostei</taxon>
        <taxon>Ostariophysi</taxon>
        <taxon>Cypriniformes</taxon>
        <taxon>Cyprinidae</taxon>
        <taxon>Cyprininae</taxon>
        <taxon>Cyprinus</taxon>
    </lineage>
</organism>
<dbReference type="GO" id="GO:0017108">
    <property type="term" value="F:5'-flap endonuclease activity"/>
    <property type="evidence" value="ECO:0007669"/>
    <property type="project" value="TreeGrafter"/>
</dbReference>
<dbReference type="GO" id="GO:0006260">
    <property type="term" value="P:DNA replication"/>
    <property type="evidence" value="ECO:0007669"/>
    <property type="project" value="UniProtKB-KW"/>
</dbReference>
<dbReference type="Gene3D" id="3.40.50.1010">
    <property type="entry name" value="5'-nuclease"/>
    <property type="match status" value="1"/>
</dbReference>
<dbReference type="GO" id="GO:0004523">
    <property type="term" value="F:RNA-DNA hybrid ribonuclease activity"/>
    <property type="evidence" value="ECO:0007669"/>
    <property type="project" value="TreeGrafter"/>
</dbReference>
<dbReference type="Ensembl" id="ENSCCRT00000098857.2">
    <property type="protein sequence ID" value="ENSCCRP00000091062.2"/>
    <property type="gene ID" value="ENSCCRG00000049291.2"/>
</dbReference>
<evidence type="ECO:0000259" key="17">
    <source>
        <dbReference type="SMART" id="SM00484"/>
    </source>
</evidence>
<accession>A0A8C1FGJ5</accession>
<evidence type="ECO:0000256" key="15">
    <source>
        <dbReference type="ARBA" id="ARBA00034726"/>
    </source>
</evidence>
<feature type="domain" description="XPG N-terminal" evidence="18">
    <location>
        <begin position="1"/>
        <end position="98"/>
    </location>
</feature>
<keyword evidence="13" id="KW-0539">Nucleus</keyword>
<keyword evidence="5" id="KW-0479">Metal-binding</keyword>
<dbReference type="InterPro" id="IPR008918">
    <property type="entry name" value="HhH2"/>
</dbReference>
<dbReference type="OMA" id="MRACECR"/>
<dbReference type="SUPFAM" id="SSF88723">
    <property type="entry name" value="PIN domain-like"/>
    <property type="match status" value="1"/>
</dbReference>
<dbReference type="GO" id="GO:0008409">
    <property type="term" value="F:5'-3' exonuclease activity"/>
    <property type="evidence" value="ECO:0007669"/>
    <property type="project" value="TreeGrafter"/>
</dbReference>